<evidence type="ECO:0000313" key="2">
    <source>
        <dbReference type="Proteomes" id="UP000240493"/>
    </source>
</evidence>
<name>A0A2T3ZLG0_TRIA4</name>
<keyword evidence="2" id="KW-1185">Reference proteome</keyword>
<reference evidence="1 2" key="1">
    <citation type="submission" date="2016-07" db="EMBL/GenBank/DDBJ databases">
        <title>Multiple horizontal gene transfer events from other fungi enriched the ability of initially mycotrophic Trichoderma (Ascomycota) to feed on dead plant biomass.</title>
        <authorList>
            <consortium name="DOE Joint Genome Institute"/>
            <person name="Aerts A."/>
            <person name="Atanasova L."/>
            <person name="Chenthamara K."/>
            <person name="Zhang J."/>
            <person name="Grujic M."/>
            <person name="Henrissat B."/>
            <person name="Kuo A."/>
            <person name="Salamov A."/>
            <person name="Lipzen A."/>
            <person name="Labutti K."/>
            <person name="Barry K."/>
            <person name="Miao Y."/>
            <person name="Rahimi M.J."/>
            <person name="Shen Q."/>
            <person name="Grigoriev I.V."/>
            <person name="Kubicek C.P."/>
            <person name="Druzhinina I.S."/>
        </authorList>
    </citation>
    <scope>NUCLEOTIDE SEQUENCE [LARGE SCALE GENOMIC DNA]</scope>
    <source>
        <strain evidence="1 2">CBS 433.97</strain>
    </source>
</reference>
<sequence>MSTELMRFKAAWSEDRKTTRGLLMADALGSSWESYRVAFGVVIAAQSSTQSHFSPGRIYSVLSVTEGTSINITEICIQDDEREVDKVRGERKRDERARHSDSSGARAYIHAESQQTGAWASSSDKVSLASGERSQKPKKQKQAAKSNLKLPSRCGLIAWTPSSGFGTKIRGPGGKVDQDSFNRWMAHYQKSCLTLLLSVPTPC</sequence>
<dbReference type="EMBL" id="KZ679257">
    <property type="protein sequence ID" value="PTB45645.1"/>
    <property type="molecule type" value="Genomic_DNA"/>
</dbReference>
<accession>A0A2T3ZLG0</accession>
<evidence type="ECO:0000313" key="1">
    <source>
        <dbReference type="EMBL" id="PTB45645.1"/>
    </source>
</evidence>
<dbReference type="AlphaFoldDB" id="A0A2T3ZLG0"/>
<organism evidence="1 2">
    <name type="scientific">Trichoderma asperellum (strain ATCC 204424 / CBS 433.97 / NBRC 101777)</name>
    <dbReference type="NCBI Taxonomy" id="1042311"/>
    <lineage>
        <taxon>Eukaryota</taxon>
        <taxon>Fungi</taxon>
        <taxon>Dikarya</taxon>
        <taxon>Ascomycota</taxon>
        <taxon>Pezizomycotina</taxon>
        <taxon>Sordariomycetes</taxon>
        <taxon>Hypocreomycetidae</taxon>
        <taxon>Hypocreales</taxon>
        <taxon>Hypocreaceae</taxon>
        <taxon>Trichoderma</taxon>
    </lineage>
</organism>
<dbReference type="Proteomes" id="UP000240493">
    <property type="component" value="Unassembled WGS sequence"/>
</dbReference>
<protein>
    <submittedName>
        <fullName evidence="1">Uncharacterized protein</fullName>
    </submittedName>
</protein>
<proteinExistence type="predicted"/>
<gene>
    <name evidence="1" type="ORF">M441DRAFT_321970</name>
</gene>